<dbReference type="EMBL" id="NGKA01000012">
    <property type="protein sequence ID" value="RSU10990.1"/>
    <property type="molecule type" value="Genomic_DNA"/>
</dbReference>
<keyword evidence="1" id="KW-0677">Repeat</keyword>
<proteinExistence type="predicted"/>
<sequence length="1180" mass="132728">MKIKKLIFAMILAVSMLIIVPGSISANSSKTLNDDGQSIVEVMPDENLRKLFAKQMGYDSVDEFTVEDLNSISSISVSSENLHLFSVKDFKGIEQMNIDALYITGLNLKQTEKLIKYDFTPLTAIKKMNALYISESTFNNGVDFNNFISLLYPVGSIVFAGNTIMIDKEIDVADYKKIEIETKDWGIKFPLLGIFEYKKTDKISIVDSLETDSEFYIINELDEEYAYIYEEDSHLDSEKSDEAAHIFVPSDTYRFLWDDTDVEDLESLLKHDFTSNYDEGLAAFSFGTGTTYYDGTINYTFDDIRFHLNVTFTHQSNVKVHYVDEAGNQIAEDISLSGKYETPFTLDTKAIDGYTFERIEEVGDSIEDPVVDSLDQTYTFNDREFNIIYSKNPIINKYTVTYTDGVDEEVIFEDQIFADVVENSDTPAFAGTPAREGYTFLGWEPAVAETVTQDALYTAQWEEIVVPVNKYTVTYTDGVDDEVIFEDQVFKDVMENSETPTFVGAPTREGYTFIGWEPTVAETVTENAVYSAQWEEIVVPVNKYTVTYTDGVDDEVIFEDQIFEDVVENSDTPAFVGKPAREGYTFLGWEPAVAETVTQDAVYTAQWEEIVIPINKYTVTYTDGVDEEVIFEDLVFQNVVEDSETPAFVGTPTREGYTFLGWEPAVADTVTENAVYTAQWEEIVVPVNKYTVTYTDGIDDEVIFEDLVFKDVIEDSETPAFAGTPVRESYTFLGWEPAVAETVTQDAVYTAQWEEIVVPVNKYTVTYTDGVDEEVIFEDQVFKDVVEDSETPAFAGTPAREGYKFLGWEPAVAETVTQDALYTAQWEEIVVPVNKFTVTYTDGVDDEVIFEDQVFDDVVENSETPTFTGTPAREGYTFLGWEPAVAETVTENAVYTAQWEEIVVPVNKYTVTYTDGVDDEVIFEDLVFTDVVENSETPAFAGTPVREGYKFLGWEPAVADTVTQDAVYTAQWEEIVVPVNKYTVTYTDGVDDEVIFEDLVFKDVMENSETPTFVGAPTREGYTFIGWEPTVAETVTENAVYSAQWEEIVVPVNKYTVTYTDGVDDEVIFEDQIFEDVVEDSDTPAFVGKPAREGYTFLGWEPAVAETVTENVVYTAQWGKIIIPEVKPEPPVKPEEPVNKTLPKTGINSATLAWSSLLTLSGCTLLALSIALRKKQSTKK</sequence>
<keyword evidence="2" id="KW-0812">Transmembrane</keyword>
<dbReference type="OrthoDB" id="2195281at2"/>
<protein>
    <recommendedName>
        <fullName evidence="4">MucBP domain-containing protein</fullName>
    </recommendedName>
</protein>
<evidence type="ECO:0000313" key="5">
    <source>
        <dbReference type="EMBL" id="RSU10990.1"/>
    </source>
</evidence>
<gene>
    <name evidence="5" type="ORF">CBF29_08485</name>
</gene>
<accession>A0A430ASH9</accession>
<dbReference type="Pfam" id="PF06458">
    <property type="entry name" value="MucBP"/>
    <property type="match status" value="1"/>
</dbReference>
<evidence type="ECO:0000313" key="6">
    <source>
        <dbReference type="Proteomes" id="UP000287605"/>
    </source>
</evidence>
<comment type="caution">
    <text evidence="5">The sequence shown here is derived from an EMBL/GenBank/DDBJ whole genome shotgun (WGS) entry which is preliminary data.</text>
</comment>
<evidence type="ECO:0000256" key="3">
    <source>
        <dbReference type="SAM" id="SignalP"/>
    </source>
</evidence>
<reference evidence="5 6" key="1">
    <citation type="submission" date="2017-05" db="EMBL/GenBank/DDBJ databases">
        <title>Vagococcus spp. assemblies.</title>
        <authorList>
            <person name="Gulvik C.A."/>
        </authorList>
    </citation>
    <scope>NUCLEOTIDE SEQUENCE [LARGE SCALE GENOMIC DNA]</scope>
    <source>
        <strain evidence="5 6">CCUG 51432</strain>
    </source>
</reference>
<organism evidence="5 6">
    <name type="scientific">Vagococcus elongatus</name>
    <dbReference type="NCBI Taxonomy" id="180344"/>
    <lineage>
        <taxon>Bacteria</taxon>
        <taxon>Bacillati</taxon>
        <taxon>Bacillota</taxon>
        <taxon>Bacilli</taxon>
        <taxon>Lactobacillales</taxon>
        <taxon>Enterococcaceae</taxon>
        <taxon>Vagococcus</taxon>
    </lineage>
</organism>
<dbReference type="RefSeq" id="WP_126809315.1">
    <property type="nucleotide sequence ID" value="NZ_NGKA01000012.1"/>
</dbReference>
<dbReference type="Pfam" id="PF09479">
    <property type="entry name" value="Flg_new"/>
    <property type="match status" value="9"/>
</dbReference>
<dbReference type="Proteomes" id="UP000287605">
    <property type="component" value="Unassembled WGS sequence"/>
</dbReference>
<feature type="domain" description="MucBP" evidence="4">
    <location>
        <begin position="317"/>
        <end position="389"/>
    </location>
</feature>
<dbReference type="Gene3D" id="3.10.20.320">
    <property type="entry name" value="Putative peptidoglycan bound protein (lpxtg motif)"/>
    <property type="match status" value="1"/>
</dbReference>
<dbReference type="InterPro" id="IPR009459">
    <property type="entry name" value="MucBP_dom"/>
</dbReference>
<feature type="signal peptide" evidence="3">
    <location>
        <begin position="1"/>
        <end position="26"/>
    </location>
</feature>
<keyword evidence="2" id="KW-1133">Transmembrane helix</keyword>
<keyword evidence="2" id="KW-0472">Membrane</keyword>
<feature type="chain" id="PRO_5019567306" description="MucBP domain-containing protein" evidence="3">
    <location>
        <begin position="27"/>
        <end position="1180"/>
    </location>
</feature>
<keyword evidence="6" id="KW-1185">Reference proteome</keyword>
<evidence type="ECO:0000256" key="2">
    <source>
        <dbReference type="SAM" id="Phobius"/>
    </source>
</evidence>
<keyword evidence="3" id="KW-0732">Signal</keyword>
<dbReference type="InterPro" id="IPR013378">
    <property type="entry name" value="InlB-like_B-rpt"/>
</dbReference>
<evidence type="ECO:0000256" key="1">
    <source>
        <dbReference type="ARBA" id="ARBA00022737"/>
    </source>
</evidence>
<evidence type="ECO:0000259" key="4">
    <source>
        <dbReference type="Pfam" id="PF06458"/>
    </source>
</evidence>
<dbReference type="AlphaFoldDB" id="A0A430ASH9"/>
<feature type="transmembrane region" description="Helical" evidence="2">
    <location>
        <begin position="1152"/>
        <end position="1172"/>
    </location>
</feature>
<name>A0A430ASH9_9ENTE</name>